<organism evidence="2 3">
    <name type="scientific">Cohnella kolymensis</name>
    <dbReference type="NCBI Taxonomy" id="1590652"/>
    <lineage>
        <taxon>Bacteria</taxon>
        <taxon>Bacillati</taxon>
        <taxon>Bacillota</taxon>
        <taxon>Bacilli</taxon>
        <taxon>Bacillales</taxon>
        <taxon>Paenibacillaceae</taxon>
        <taxon>Cohnella</taxon>
    </lineage>
</organism>
<dbReference type="PROSITE" id="PS51257">
    <property type="entry name" value="PROKAR_LIPOPROTEIN"/>
    <property type="match status" value="1"/>
</dbReference>
<keyword evidence="3" id="KW-1185">Reference proteome</keyword>
<feature type="signal peptide" evidence="1">
    <location>
        <begin position="1"/>
        <end position="25"/>
    </location>
</feature>
<sequence>MTIRALTVSLISVITIAILSGCQGATSVVSEEQAKIAVKMKHEQNSKHGEIKIVSIKHNQGEYEVQWERKSNCESGTDYVSEKDGKIVGGMYQIC</sequence>
<gene>
    <name evidence="2" type="ORF">SD71_15045</name>
</gene>
<proteinExistence type="predicted"/>
<dbReference type="Proteomes" id="UP000054526">
    <property type="component" value="Unassembled WGS sequence"/>
</dbReference>
<evidence type="ECO:0000256" key="1">
    <source>
        <dbReference type="SAM" id="SignalP"/>
    </source>
</evidence>
<comment type="caution">
    <text evidence="2">The sequence shown here is derived from an EMBL/GenBank/DDBJ whole genome shotgun (WGS) entry which is preliminary data.</text>
</comment>
<dbReference type="EMBL" id="JXAL01000024">
    <property type="protein sequence ID" value="KIL34997.1"/>
    <property type="molecule type" value="Genomic_DNA"/>
</dbReference>
<protein>
    <recommendedName>
        <fullName evidence="4">PepSY domain-containing protein</fullName>
    </recommendedName>
</protein>
<feature type="chain" id="PRO_5046224891" description="PepSY domain-containing protein" evidence="1">
    <location>
        <begin position="26"/>
        <end position="95"/>
    </location>
</feature>
<keyword evidence="1" id="KW-0732">Signal</keyword>
<evidence type="ECO:0008006" key="4">
    <source>
        <dbReference type="Google" id="ProtNLM"/>
    </source>
</evidence>
<accession>A0ABR5A1Q1</accession>
<reference evidence="2 3" key="1">
    <citation type="submission" date="2014-12" db="EMBL/GenBank/DDBJ databases">
        <title>Draft genome sequence of Cohnella kolymensis strain B-2846.</title>
        <authorList>
            <person name="Karlyshev A.V."/>
            <person name="Kudryashova E.B."/>
        </authorList>
    </citation>
    <scope>NUCLEOTIDE SEQUENCE [LARGE SCALE GENOMIC DNA]</scope>
    <source>
        <strain evidence="2 3">VKM B-2846</strain>
    </source>
</reference>
<dbReference type="RefSeq" id="WP_041064855.1">
    <property type="nucleotide sequence ID" value="NZ_JXAL01000024.1"/>
</dbReference>
<evidence type="ECO:0000313" key="3">
    <source>
        <dbReference type="Proteomes" id="UP000054526"/>
    </source>
</evidence>
<name>A0ABR5A1Q1_9BACL</name>
<evidence type="ECO:0000313" key="2">
    <source>
        <dbReference type="EMBL" id="KIL34997.1"/>
    </source>
</evidence>